<evidence type="ECO:0000256" key="1">
    <source>
        <dbReference type="ARBA" id="ARBA00005171"/>
    </source>
</evidence>
<dbReference type="GO" id="GO:0044210">
    <property type="term" value="P:'de novo' CTP biosynthetic process"/>
    <property type="evidence" value="ECO:0007669"/>
    <property type="project" value="UniProtKB-UniPathway"/>
</dbReference>
<dbReference type="InterPro" id="IPR027417">
    <property type="entry name" value="P-loop_NTPase"/>
</dbReference>
<dbReference type="Proteomes" id="UP000007015">
    <property type="component" value="Chromosome 5"/>
</dbReference>
<keyword evidence="13" id="KW-1185">Reference proteome</keyword>
<dbReference type="SMART" id="SM00256">
    <property type="entry name" value="FBOX"/>
    <property type="match status" value="1"/>
</dbReference>
<dbReference type="Pfam" id="PF00646">
    <property type="entry name" value="F-box"/>
    <property type="match status" value="1"/>
</dbReference>
<sequence>MAAVFCGDMIPVELWWEILLRAPTKDVARSSCVSTQWRGIVSDPSFRKLHHDRHAVPNLNDGISDTLLVATSDVDGESVSSVFPAALVSPAVTGQAPICRVNNPYGYSLTNVCNGFLCFASWSRAKVIVCNPVTGEKLALPRAPHLGLEKRRRYSRPVTFALGYTLAAAGGWRQHPFPHPYRVVQNTPTIVVGGKICMLTANPASHQHPNDVGKPGPVMVVDVASEEYRTYNPADYGCLWADMAVSGFELHGRLCLAIRSDTEIHFWKMPVEEISMRAWLDGDTHTLCYGVDNKLYSRYVGTTMTMTTSLAARCLSPTEVMSWDCKIRLPTTPPWLVSCNWNIYTGYRPSLLSPLTFASQQDNNDDDEDEGDESRPFVRRLLCALRHQKSQKRRMSPTSTDHTNGKRNERSGTTDRYTTRVKVHKLIGASRDMLAYYLTVVRQKQQGRRVVAQSLISVSSSGENPPGVRRSHRRQINLPEIGLQALAGGIRQRVDAVIRAAHVANIFTLYDVSNIWRVPLLLRDQKADQAILKVLNLESVAEEPNLEEWMARADLYDTLHETVRIAMVGKYTGVSDTYLSVMKAPDAYSTAWSLLRGADGILVPGGFGERGVEGKILATKHARENDVPFLGICLGMQLAVVEFACHVLKLPDANSTEFDAKTENPCVIIMPECSNEGKGGTMRRGSKRTFFKVANSKSAKLYGSVNHIDERFRHRYQVNPNVVQLFENNGLQVVGTDKTGEIVQIVEIPNHRFFVGVQFHPEFMSRPSKPSALFVGLIAASCGQLDGVLQDAACNHEPQQNQRAEKRPAASDLGD</sequence>
<evidence type="ECO:0000313" key="13">
    <source>
        <dbReference type="Proteomes" id="UP000007015"/>
    </source>
</evidence>
<gene>
    <name evidence="12" type="ORF">OsI_21041</name>
</gene>
<dbReference type="EC" id="6.3.4.2" evidence="3"/>
<accession>B8AWT4</accession>
<keyword evidence="8" id="KW-0665">Pyrimidine biosynthesis</keyword>
<keyword evidence="7" id="KW-0315">Glutamine amidotransferase</keyword>
<dbReference type="InterPro" id="IPR017926">
    <property type="entry name" value="GATASE"/>
</dbReference>
<dbReference type="GO" id="GO:0003883">
    <property type="term" value="F:CTP synthase activity"/>
    <property type="evidence" value="ECO:0007669"/>
    <property type="project" value="UniProtKB-EC"/>
</dbReference>
<organism evidence="12 13">
    <name type="scientific">Oryza sativa subsp. indica</name>
    <name type="common">Rice</name>
    <dbReference type="NCBI Taxonomy" id="39946"/>
    <lineage>
        <taxon>Eukaryota</taxon>
        <taxon>Viridiplantae</taxon>
        <taxon>Streptophyta</taxon>
        <taxon>Embryophyta</taxon>
        <taxon>Tracheophyta</taxon>
        <taxon>Spermatophyta</taxon>
        <taxon>Magnoliopsida</taxon>
        <taxon>Liliopsida</taxon>
        <taxon>Poales</taxon>
        <taxon>Poaceae</taxon>
        <taxon>BOP clade</taxon>
        <taxon>Oryzoideae</taxon>
        <taxon>Oryzeae</taxon>
        <taxon>Oryzinae</taxon>
        <taxon>Oryza</taxon>
        <taxon>Oryza sativa</taxon>
    </lineage>
</organism>
<dbReference type="InterPro" id="IPR029062">
    <property type="entry name" value="Class_I_gatase-like"/>
</dbReference>
<dbReference type="PANTHER" id="PTHR11550:SF21">
    <property type="entry name" value="CTP SYNTHASE"/>
    <property type="match status" value="1"/>
</dbReference>
<dbReference type="HOGENOM" id="CLU_346617_0_0_1"/>
<evidence type="ECO:0000256" key="3">
    <source>
        <dbReference type="ARBA" id="ARBA00012291"/>
    </source>
</evidence>
<comment type="similarity">
    <text evidence="2">Belongs to the CTP synthase family.</text>
</comment>
<dbReference type="GO" id="GO:0019856">
    <property type="term" value="P:pyrimidine nucleobase biosynthetic process"/>
    <property type="evidence" value="ECO:0007669"/>
    <property type="project" value="TreeGrafter"/>
</dbReference>
<keyword evidence="5" id="KW-0547">Nucleotide-binding</keyword>
<dbReference type="InterPro" id="IPR033828">
    <property type="entry name" value="GATase1_CTP_Synthase"/>
</dbReference>
<dbReference type="Gene3D" id="3.40.50.300">
    <property type="entry name" value="P-loop containing nucleotide triphosphate hydrolases"/>
    <property type="match status" value="1"/>
</dbReference>
<evidence type="ECO:0000256" key="8">
    <source>
        <dbReference type="ARBA" id="ARBA00022975"/>
    </source>
</evidence>
<evidence type="ECO:0000256" key="4">
    <source>
        <dbReference type="ARBA" id="ARBA00022598"/>
    </source>
</evidence>
<dbReference type="PROSITE" id="PS51273">
    <property type="entry name" value="GATASE_TYPE_1"/>
    <property type="match status" value="1"/>
</dbReference>
<dbReference type="InterPro" id="IPR036047">
    <property type="entry name" value="F-box-like_dom_sf"/>
</dbReference>
<dbReference type="UniPathway" id="UPA00159">
    <property type="reaction ID" value="UER00277"/>
</dbReference>
<feature type="compositionally biased region" description="Basic and acidic residues" evidence="10">
    <location>
        <begin position="403"/>
        <end position="413"/>
    </location>
</feature>
<name>B8AWT4_ORYSI</name>
<evidence type="ECO:0000256" key="5">
    <source>
        <dbReference type="ARBA" id="ARBA00022741"/>
    </source>
</evidence>
<protein>
    <recommendedName>
        <fullName evidence="3">CTP synthase (glutamine hydrolyzing)</fullName>
        <ecNumber evidence="3">6.3.4.2</ecNumber>
    </recommendedName>
</protein>
<dbReference type="CDD" id="cd01746">
    <property type="entry name" value="GATase1_CTP_Synthase"/>
    <property type="match status" value="1"/>
</dbReference>
<dbReference type="STRING" id="39946.B8AWT4"/>
<dbReference type="EMBL" id="CM000130">
    <property type="protein sequence ID" value="EEC79721.1"/>
    <property type="molecule type" value="Genomic_DNA"/>
</dbReference>
<dbReference type="InterPro" id="IPR001810">
    <property type="entry name" value="F-box_dom"/>
</dbReference>
<comment type="pathway">
    <text evidence="1">Pyrimidine metabolism; CTP biosynthesis via de novo pathway; CTP from UDP: step 2/2.</text>
</comment>
<keyword evidence="6" id="KW-0067">ATP-binding</keyword>
<reference evidence="12 13" key="1">
    <citation type="journal article" date="2005" name="PLoS Biol.">
        <title>The genomes of Oryza sativa: a history of duplications.</title>
        <authorList>
            <person name="Yu J."/>
            <person name="Wang J."/>
            <person name="Lin W."/>
            <person name="Li S."/>
            <person name="Li H."/>
            <person name="Zhou J."/>
            <person name="Ni P."/>
            <person name="Dong W."/>
            <person name="Hu S."/>
            <person name="Zeng C."/>
            <person name="Zhang J."/>
            <person name="Zhang Y."/>
            <person name="Li R."/>
            <person name="Xu Z."/>
            <person name="Li S."/>
            <person name="Li X."/>
            <person name="Zheng H."/>
            <person name="Cong L."/>
            <person name="Lin L."/>
            <person name="Yin J."/>
            <person name="Geng J."/>
            <person name="Li G."/>
            <person name="Shi J."/>
            <person name="Liu J."/>
            <person name="Lv H."/>
            <person name="Li J."/>
            <person name="Wang J."/>
            <person name="Deng Y."/>
            <person name="Ran L."/>
            <person name="Shi X."/>
            <person name="Wang X."/>
            <person name="Wu Q."/>
            <person name="Li C."/>
            <person name="Ren X."/>
            <person name="Wang J."/>
            <person name="Wang X."/>
            <person name="Li D."/>
            <person name="Liu D."/>
            <person name="Zhang X."/>
            <person name="Ji Z."/>
            <person name="Zhao W."/>
            <person name="Sun Y."/>
            <person name="Zhang Z."/>
            <person name="Bao J."/>
            <person name="Han Y."/>
            <person name="Dong L."/>
            <person name="Ji J."/>
            <person name="Chen P."/>
            <person name="Wu S."/>
            <person name="Liu J."/>
            <person name="Xiao Y."/>
            <person name="Bu D."/>
            <person name="Tan J."/>
            <person name="Yang L."/>
            <person name="Ye C."/>
            <person name="Zhang J."/>
            <person name="Xu J."/>
            <person name="Zhou Y."/>
            <person name="Yu Y."/>
            <person name="Zhang B."/>
            <person name="Zhuang S."/>
            <person name="Wei H."/>
            <person name="Liu B."/>
            <person name="Lei M."/>
            <person name="Yu H."/>
            <person name="Li Y."/>
            <person name="Xu H."/>
            <person name="Wei S."/>
            <person name="He X."/>
            <person name="Fang L."/>
            <person name="Zhang Z."/>
            <person name="Zhang Y."/>
            <person name="Huang X."/>
            <person name="Su Z."/>
            <person name="Tong W."/>
            <person name="Li J."/>
            <person name="Tong Z."/>
            <person name="Li S."/>
            <person name="Ye J."/>
            <person name="Wang L."/>
            <person name="Fang L."/>
            <person name="Lei T."/>
            <person name="Chen C."/>
            <person name="Chen H."/>
            <person name="Xu Z."/>
            <person name="Li H."/>
            <person name="Huang H."/>
            <person name="Zhang F."/>
            <person name="Xu H."/>
            <person name="Li N."/>
            <person name="Zhao C."/>
            <person name="Li S."/>
            <person name="Dong L."/>
            <person name="Huang Y."/>
            <person name="Li L."/>
            <person name="Xi Y."/>
            <person name="Qi Q."/>
            <person name="Li W."/>
            <person name="Zhang B."/>
            <person name="Hu W."/>
            <person name="Zhang Y."/>
            <person name="Tian X."/>
            <person name="Jiao Y."/>
            <person name="Liang X."/>
            <person name="Jin J."/>
            <person name="Gao L."/>
            <person name="Zheng W."/>
            <person name="Hao B."/>
            <person name="Liu S."/>
            <person name="Wang W."/>
            <person name="Yuan L."/>
            <person name="Cao M."/>
            <person name="McDermott J."/>
            <person name="Samudrala R."/>
            <person name="Wang J."/>
            <person name="Wong G.K."/>
            <person name="Yang H."/>
        </authorList>
    </citation>
    <scope>NUCLEOTIDE SEQUENCE [LARGE SCALE GENOMIC DNA]</scope>
    <source>
        <strain evidence="13">cv. 93-11</strain>
    </source>
</reference>
<evidence type="ECO:0000313" key="12">
    <source>
        <dbReference type="EMBL" id="EEC79721.1"/>
    </source>
</evidence>
<dbReference type="AlphaFoldDB" id="B8AWT4"/>
<dbReference type="GO" id="GO:0005524">
    <property type="term" value="F:ATP binding"/>
    <property type="evidence" value="ECO:0007669"/>
    <property type="project" value="UniProtKB-KW"/>
</dbReference>
<keyword evidence="4" id="KW-0436">Ligase</keyword>
<evidence type="ECO:0000256" key="9">
    <source>
        <dbReference type="ARBA" id="ARBA00047781"/>
    </source>
</evidence>
<proteinExistence type="inferred from homology"/>
<dbReference type="SUPFAM" id="SSF81383">
    <property type="entry name" value="F-box domain"/>
    <property type="match status" value="1"/>
</dbReference>
<evidence type="ECO:0000256" key="10">
    <source>
        <dbReference type="SAM" id="MobiDB-lite"/>
    </source>
</evidence>
<feature type="region of interest" description="Disordered" evidence="10">
    <location>
        <begin position="387"/>
        <end position="417"/>
    </location>
</feature>
<evidence type="ECO:0000256" key="2">
    <source>
        <dbReference type="ARBA" id="ARBA00007533"/>
    </source>
</evidence>
<dbReference type="InterPro" id="IPR004468">
    <property type="entry name" value="CTP_synthase"/>
</dbReference>
<comment type="catalytic activity">
    <reaction evidence="9">
        <text>UTP + L-glutamine + ATP + H2O = CTP + L-glutamate + ADP + phosphate + 2 H(+)</text>
        <dbReference type="Rhea" id="RHEA:26426"/>
        <dbReference type="ChEBI" id="CHEBI:15377"/>
        <dbReference type="ChEBI" id="CHEBI:15378"/>
        <dbReference type="ChEBI" id="CHEBI:29985"/>
        <dbReference type="ChEBI" id="CHEBI:30616"/>
        <dbReference type="ChEBI" id="CHEBI:37563"/>
        <dbReference type="ChEBI" id="CHEBI:43474"/>
        <dbReference type="ChEBI" id="CHEBI:46398"/>
        <dbReference type="ChEBI" id="CHEBI:58359"/>
        <dbReference type="ChEBI" id="CHEBI:456216"/>
        <dbReference type="EC" id="6.3.4.2"/>
    </reaction>
</comment>
<dbReference type="Pfam" id="PF00117">
    <property type="entry name" value="GATase"/>
    <property type="match status" value="1"/>
</dbReference>
<dbReference type="MEROPS" id="C26.964"/>
<evidence type="ECO:0000256" key="7">
    <source>
        <dbReference type="ARBA" id="ARBA00022962"/>
    </source>
</evidence>
<feature type="domain" description="F-box" evidence="11">
    <location>
        <begin position="10"/>
        <end position="50"/>
    </location>
</feature>
<dbReference type="PANTHER" id="PTHR11550">
    <property type="entry name" value="CTP SYNTHASE"/>
    <property type="match status" value="1"/>
</dbReference>
<dbReference type="Gramene" id="BGIOSGA017538-TA">
    <property type="protein sequence ID" value="BGIOSGA017538-PA"/>
    <property type="gene ID" value="BGIOSGA017538"/>
</dbReference>
<dbReference type="Gene3D" id="1.20.1280.50">
    <property type="match status" value="1"/>
</dbReference>
<dbReference type="Gene3D" id="3.40.50.880">
    <property type="match status" value="1"/>
</dbReference>
<evidence type="ECO:0000256" key="6">
    <source>
        <dbReference type="ARBA" id="ARBA00022840"/>
    </source>
</evidence>
<evidence type="ECO:0000259" key="11">
    <source>
        <dbReference type="SMART" id="SM00256"/>
    </source>
</evidence>
<dbReference type="SUPFAM" id="SSF52317">
    <property type="entry name" value="Class I glutamine amidotransferase-like"/>
    <property type="match status" value="1"/>
</dbReference>
<dbReference type="GO" id="GO:0042802">
    <property type="term" value="F:identical protein binding"/>
    <property type="evidence" value="ECO:0007669"/>
    <property type="project" value="TreeGrafter"/>
</dbReference>